<sequence>MGLPIPFTVPIDQRFLSVVVFSDSAEVKHDINSAYSQPQTVIRHLPAIGTDMVKESGLQ</sequence>
<dbReference type="EMBL" id="FR854092">
    <property type="protein sequence ID" value="CCA86816.1"/>
    <property type="molecule type" value="Genomic_DNA"/>
</dbReference>
<evidence type="ECO:0000313" key="1">
    <source>
        <dbReference type="EMBL" id="CCA86816.1"/>
    </source>
</evidence>
<reference evidence="1" key="2">
    <citation type="submission" date="2011-04" db="EMBL/GenBank/DDBJ databases">
        <authorList>
            <person name="Genoscope - CEA"/>
        </authorList>
    </citation>
    <scope>NUCLEOTIDE SEQUENCE</scope>
    <source>
        <strain evidence="1">R24</strain>
    </source>
</reference>
<reference evidence="1" key="1">
    <citation type="journal article" date="2011" name="PLoS ONE">
        <title>Ralstonia syzygii, the Blood Disease Bacterium and some Asian R. solanacearum strains form a single genomic species despite divergent lifestyles.</title>
        <authorList>
            <person name="Remenant B."/>
            <person name="de Cambiaire J.C."/>
            <person name="Cellier G."/>
            <person name="Jacobs J.M."/>
            <person name="Mangenot S."/>
            <person name="Barbe V."/>
            <person name="Lajus A."/>
            <person name="Vallenet D."/>
            <person name="Medigue C."/>
            <person name="Fegan M."/>
            <person name="Allen C."/>
            <person name="Prior P."/>
        </authorList>
    </citation>
    <scope>NUCLEOTIDE SEQUENCE</scope>
    <source>
        <strain evidence="1">R24</strain>
    </source>
</reference>
<gene>
    <name evidence="1" type="ORF">RALSY_mp30127</name>
</gene>
<organism evidence="1">
    <name type="scientific">Ralstonia syzygii R24</name>
    <dbReference type="NCBI Taxonomy" id="907261"/>
    <lineage>
        <taxon>Bacteria</taxon>
        <taxon>Pseudomonadati</taxon>
        <taxon>Pseudomonadota</taxon>
        <taxon>Betaproteobacteria</taxon>
        <taxon>Burkholderiales</taxon>
        <taxon>Burkholderiaceae</taxon>
        <taxon>Ralstonia</taxon>
        <taxon>Ralstonia solanacearum species complex</taxon>
    </lineage>
</organism>
<proteinExistence type="predicted"/>
<name>G3ABC7_9RALS</name>
<dbReference type="AlphaFoldDB" id="G3ABC7"/>
<protein>
    <submittedName>
        <fullName evidence="1">Uncharacterized protein</fullName>
    </submittedName>
</protein>
<accession>G3ABC7</accession>